<dbReference type="Proteomes" id="UP000188219">
    <property type="component" value="Chromosome"/>
</dbReference>
<dbReference type="InterPro" id="IPR000182">
    <property type="entry name" value="GNAT_dom"/>
</dbReference>
<dbReference type="PROSITE" id="PS51186">
    <property type="entry name" value="GNAT"/>
    <property type="match status" value="1"/>
</dbReference>
<dbReference type="Pfam" id="PF00583">
    <property type="entry name" value="Acetyltransf_1"/>
    <property type="match status" value="1"/>
</dbReference>
<dbReference type="Gene3D" id="3.40.630.30">
    <property type="match status" value="1"/>
</dbReference>
<dbReference type="EMBL" id="CP019650">
    <property type="protein sequence ID" value="AQQ66685.1"/>
    <property type="molecule type" value="Genomic_DNA"/>
</dbReference>
<organism evidence="2 3">
    <name type="scientific">Microbulbifer agarilyticus</name>
    <dbReference type="NCBI Taxonomy" id="260552"/>
    <lineage>
        <taxon>Bacteria</taxon>
        <taxon>Pseudomonadati</taxon>
        <taxon>Pseudomonadota</taxon>
        <taxon>Gammaproteobacteria</taxon>
        <taxon>Cellvibrionales</taxon>
        <taxon>Microbulbiferaceae</taxon>
        <taxon>Microbulbifer</taxon>
    </lineage>
</organism>
<evidence type="ECO:0000313" key="3">
    <source>
        <dbReference type="Proteomes" id="UP000188219"/>
    </source>
</evidence>
<dbReference type="GO" id="GO:0016747">
    <property type="term" value="F:acyltransferase activity, transferring groups other than amino-acyl groups"/>
    <property type="evidence" value="ECO:0007669"/>
    <property type="project" value="InterPro"/>
</dbReference>
<accession>A0A1Q2M1V4</accession>
<dbReference type="STRING" id="260552.Mag101_02750"/>
<dbReference type="AlphaFoldDB" id="A0A1Q2M1V4"/>
<proteinExistence type="predicted"/>
<reference evidence="2" key="1">
    <citation type="submission" date="2017-02" db="EMBL/GenBank/DDBJ databases">
        <title>Genome of Microbulbifer agarilyticus GP101.</title>
        <authorList>
            <person name="Jung J."/>
            <person name="Bae S.S."/>
            <person name="Baek K."/>
        </authorList>
    </citation>
    <scope>NUCLEOTIDE SEQUENCE [LARGE SCALE GENOMIC DNA]</scope>
    <source>
        <strain evidence="2">GP101</strain>
    </source>
</reference>
<dbReference type="InterPro" id="IPR016181">
    <property type="entry name" value="Acyl_CoA_acyltransferase"/>
</dbReference>
<evidence type="ECO:0000313" key="2">
    <source>
        <dbReference type="EMBL" id="AQQ66685.1"/>
    </source>
</evidence>
<gene>
    <name evidence="2" type="ORF">Mag101_02750</name>
</gene>
<keyword evidence="3" id="KW-1185">Reference proteome</keyword>
<dbReference type="SUPFAM" id="SSF55729">
    <property type="entry name" value="Acyl-CoA N-acyltransferases (Nat)"/>
    <property type="match status" value="1"/>
</dbReference>
<name>A0A1Q2M1V4_9GAMM</name>
<sequence length="193" mass="21181">MTVSKSNGHSQPAPLRQVDPESIWNENHYTLADGREVLIRPVRASDGELERELIERLSADSSRMRFLGGIGQVSRQLLQILSDNDAQHEAFIALTTTQEGTQQAVGVANFACDPDGSRCECAVVVADDWQRSGLGKYLLQDLVEAAKLDGLDEIYSLDSASNSAIDHLARELGFTCKSDPGDYTMVRYSLALH</sequence>
<protein>
    <recommendedName>
        <fullName evidence="1">N-acetyltransferase domain-containing protein</fullName>
    </recommendedName>
</protein>
<dbReference type="CDD" id="cd04301">
    <property type="entry name" value="NAT_SF"/>
    <property type="match status" value="1"/>
</dbReference>
<evidence type="ECO:0000259" key="1">
    <source>
        <dbReference type="PROSITE" id="PS51186"/>
    </source>
</evidence>
<dbReference type="RefSeq" id="WP_198040065.1">
    <property type="nucleotide sequence ID" value="NZ_CP019650.1"/>
</dbReference>
<dbReference type="KEGG" id="maga:Mag101_02750"/>
<feature type="domain" description="N-acetyltransferase" evidence="1">
    <location>
        <begin position="37"/>
        <end position="193"/>
    </location>
</feature>